<evidence type="ECO:0000313" key="3">
    <source>
        <dbReference type="EMBL" id="MBP2183751.1"/>
    </source>
</evidence>
<dbReference type="EMBL" id="JAGGMS010000001">
    <property type="protein sequence ID" value="MBP2183751.1"/>
    <property type="molecule type" value="Genomic_DNA"/>
</dbReference>
<gene>
    <name evidence="3" type="ORF">JOM49_005277</name>
</gene>
<organism evidence="3 4">
    <name type="scientific">Amycolatopsis magusensis</name>
    <dbReference type="NCBI Taxonomy" id="882444"/>
    <lineage>
        <taxon>Bacteria</taxon>
        <taxon>Bacillati</taxon>
        <taxon>Actinomycetota</taxon>
        <taxon>Actinomycetes</taxon>
        <taxon>Pseudonocardiales</taxon>
        <taxon>Pseudonocardiaceae</taxon>
        <taxon>Amycolatopsis</taxon>
    </lineage>
</organism>
<evidence type="ECO:0000313" key="4">
    <source>
        <dbReference type="Proteomes" id="UP000741013"/>
    </source>
</evidence>
<keyword evidence="4" id="KW-1185">Reference proteome</keyword>
<proteinExistence type="predicted"/>
<dbReference type="SUPFAM" id="SSF53474">
    <property type="entry name" value="alpha/beta-Hydrolases"/>
    <property type="match status" value="2"/>
</dbReference>
<evidence type="ECO:0000259" key="2">
    <source>
        <dbReference type="Pfam" id="PF20434"/>
    </source>
</evidence>
<dbReference type="InterPro" id="IPR048124">
    <property type="entry name" value="Tannase_B"/>
</dbReference>
<dbReference type="NCBIfam" id="NF041556">
    <property type="entry name" value="tannase_B"/>
    <property type="match status" value="1"/>
</dbReference>
<keyword evidence="1" id="KW-0732">Signal</keyword>
<dbReference type="Proteomes" id="UP000741013">
    <property type="component" value="Unassembled WGS sequence"/>
</dbReference>
<name>A0ABS4PWE2_9PSEU</name>
<dbReference type="Pfam" id="PF20434">
    <property type="entry name" value="BD-FAE"/>
    <property type="match status" value="1"/>
</dbReference>
<evidence type="ECO:0000256" key="1">
    <source>
        <dbReference type="SAM" id="SignalP"/>
    </source>
</evidence>
<dbReference type="NCBIfam" id="TIGR01409">
    <property type="entry name" value="TAT_signal_seq"/>
    <property type="match status" value="1"/>
</dbReference>
<dbReference type="InterPro" id="IPR049492">
    <property type="entry name" value="BD-FAE-like_dom"/>
</dbReference>
<sequence>MKRRNVLKAAAVAPVALGVSGPAWAAPDPLAFDRDAYTVLTTTVPTAIGLKEVTYHFYRAVTYVTKPVDAKYQCLNVSVPVEIDGKPVDANGAPILFSNSVGGYLPSSVADAPGVGGPPRPGPPGGTRADNATLALAAGYVVVEPGARGRTLVDANGTFHGTAPAAIVDLKAAVRYVRYNKGRIPGNTERIVTTGVSAGGALSSLLGASGDSPHYATWLRELGAAQASDAVFASAAYCPIIDLEHADMAYEWNWGENPLSSGATVDPAVSRELRTAFTDYQASLRLKGKNGFGTLTAGNYGDYLTRTHLRPAATKYLRALAADDRTTYLAANPWLEWNADKADFTWADFLRHVGPRKKKAPAFDAFDLSSPENNLFGTGTTQARHFTRYSLRKSTGDDNARLDRDLPAKLGLMNPMHSLEQRLPGRARHWWIRVGTLDTDTSLTVVGNLASAAENLGDDVNAAMYWDAGHGANEDAAEFITWIGEITDYRG</sequence>
<feature type="domain" description="BD-FAE-like" evidence="2">
    <location>
        <begin position="160"/>
        <end position="222"/>
    </location>
</feature>
<dbReference type="RefSeq" id="WP_209666874.1">
    <property type="nucleotide sequence ID" value="NZ_JAGGMS010000001.1"/>
</dbReference>
<dbReference type="InterPro" id="IPR029058">
    <property type="entry name" value="AB_hydrolase_fold"/>
</dbReference>
<feature type="chain" id="PRO_5045599556" description="BD-FAE-like domain-containing protein" evidence="1">
    <location>
        <begin position="26"/>
        <end position="491"/>
    </location>
</feature>
<accession>A0ABS4PWE2</accession>
<protein>
    <recommendedName>
        <fullName evidence="2">BD-FAE-like domain-containing protein</fullName>
    </recommendedName>
</protein>
<feature type="signal peptide" evidence="1">
    <location>
        <begin position="1"/>
        <end position="25"/>
    </location>
</feature>
<comment type="caution">
    <text evidence="3">The sequence shown here is derived from an EMBL/GenBank/DDBJ whole genome shotgun (WGS) entry which is preliminary data.</text>
</comment>
<dbReference type="Gene3D" id="3.40.50.1820">
    <property type="entry name" value="alpha/beta hydrolase"/>
    <property type="match status" value="1"/>
</dbReference>
<reference evidence="3 4" key="1">
    <citation type="submission" date="2021-03" db="EMBL/GenBank/DDBJ databases">
        <title>Sequencing the genomes of 1000 actinobacteria strains.</title>
        <authorList>
            <person name="Klenk H.-P."/>
        </authorList>
    </citation>
    <scope>NUCLEOTIDE SEQUENCE [LARGE SCALE GENOMIC DNA]</scope>
    <source>
        <strain evidence="3 4">DSM 45510</strain>
    </source>
</reference>
<dbReference type="InterPro" id="IPR019546">
    <property type="entry name" value="TAT_signal_bac_arc"/>
</dbReference>